<dbReference type="FunFam" id="3.40.50.620:FF:000106">
    <property type="entry name" value="Glutamine-dependent NAD(+) synthetase"/>
    <property type="match status" value="1"/>
</dbReference>
<feature type="binding site" evidence="7">
    <location>
        <position position="384"/>
    </location>
    <ligand>
        <name>deamido-NAD(+)</name>
        <dbReference type="ChEBI" id="CHEBI:58437"/>
        <note>ligand shared between two neighboring subunits</note>
    </ligand>
</feature>
<feature type="binding site" evidence="7">
    <location>
        <position position="408"/>
    </location>
    <ligand>
        <name>ATP</name>
        <dbReference type="ChEBI" id="CHEBI:30616"/>
    </ligand>
</feature>
<name>A0A2T4VWP3_9HYPH</name>
<feature type="active site" description="Nucleophile; for glutaminase activity" evidence="7">
    <location>
        <position position="154"/>
    </location>
</feature>
<evidence type="ECO:0000256" key="8">
    <source>
        <dbReference type="PIRNR" id="PIRNR006630"/>
    </source>
</evidence>
<dbReference type="Proteomes" id="UP000240811">
    <property type="component" value="Unassembled WGS sequence"/>
</dbReference>
<feature type="active site" description="Proton acceptor" evidence="9">
    <location>
        <position position="49"/>
    </location>
</feature>
<feature type="active site" description="For glutaminase activity" evidence="7">
    <location>
        <position position="118"/>
    </location>
</feature>
<proteinExistence type="inferred from homology"/>
<dbReference type="InterPro" id="IPR022310">
    <property type="entry name" value="NAD/GMP_synthase"/>
</dbReference>
<comment type="caution">
    <text evidence="7">Lacks conserved residue(s) required for the propagation of feature annotation.</text>
</comment>
<feature type="binding site" evidence="7">
    <location>
        <position position="181"/>
    </location>
    <ligand>
        <name>L-glutamine</name>
        <dbReference type="ChEBI" id="CHEBI:58359"/>
    </ligand>
</feature>
<evidence type="ECO:0000256" key="1">
    <source>
        <dbReference type="ARBA" id="ARBA00005188"/>
    </source>
</evidence>
<keyword evidence="5 7" id="KW-0067">ATP-binding</keyword>
<dbReference type="PROSITE" id="PS00920">
    <property type="entry name" value="NITRIL_CHT_1"/>
    <property type="match status" value="1"/>
</dbReference>
<evidence type="ECO:0000313" key="12">
    <source>
        <dbReference type="EMBL" id="PTL86170.1"/>
    </source>
</evidence>
<dbReference type="Pfam" id="PF02540">
    <property type="entry name" value="NAD_synthase"/>
    <property type="match status" value="1"/>
</dbReference>
<evidence type="ECO:0000256" key="9">
    <source>
        <dbReference type="PROSITE-ProRule" id="PRU10139"/>
    </source>
</evidence>
<dbReference type="InterPro" id="IPR014729">
    <property type="entry name" value="Rossmann-like_a/b/a_fold"/>
</dbReference>
<dbReference type="SUPFAM" id="SSF56317">
    <property type="entry name" value="Carbon-nitrogen hydrolase"/>
    <property type="match status" value="1"/>
</dbReference>
<evidence type="ECO:0000256" key="6">
    <source>
        <dbReference type="ARBA" id="ARBA00023027"/>
    </source>
</evidence>
<dbReference type="NCBIfam" id="NF010588">
    <property type="entry name" value="PRK13981.1"/>
    <property type="match status" value="1"/>
</dbReference>
<dbReference type="EMBL" id="PSQJ01000007">
    <property type="protein sequence ID" value="PTL86170.1"/>
    <property type="molecule type" value="Genomic_DNA"/>
</dbReference>
<dbReference type="GO" id="GO:0000257">
    <property type="term" value="F:nitrilase activity"/>
    <property type="evidence" value="ECO:0007669"/>
    <property type="project" value="UniProtKB-ARBA"/>
</dbReference>
<comment type="function">
    <text evidence="7">Catalyzes the ATP-dependent amidation of deamido-NAD to form NAD. Uses L-glutamine as a nitrogen source.</text>
</comment>
<dbReference type="CDD" id="cd00553">
    <property type="entry name" value="NAD_synthase"/>
    <property type="match status" value="1"/>
</dbReference>
<dbReference type="PROSITE" id="PS50263">
    <property type="entry name" value="CN_HYDROLASE"/>
    <property type="match status" value="1"/>
</dbReference>
<comment type="caution">
    <text evidence="12">The sequence shown here is derived from an EMBL/GenBank/DDBJ whole genome shotgun (WGS) entry which is preliminary data.</text>
</comment>
<protein>
    <recommendedName>
        <fullName evidence="7 8">Glutamine-dependent NAD(+) synthetase</fullName>
        <ecNumber evidence="7 8">6.3.5.1</ecNumber>
    </recommendedName>
    <alternativeName>
        <fullName evidence="7 8">NAD(+) synthase [glutamine-hydrolyzing]</fullName>
    </alternativeName>
</protein>
<dbReference type="SUPFAM" id="SSF52402">
    <property type="entry name" value="Adenine nucleotide alpha hydrolases-like"/>
    <property type="match status" value="1"/>
</dbReference>
<dbReference type="InterPro" id="IPR000132">
    <property type="entry name" value="Nitrilase/CN_hydratase_CS"/>
</dbReference>
<feature type="binding site" evidence="7">
    <location>
        <position position="187"/>
    </location>
    <ligand>
        <name>L-glutamine</name>
        <dbReference type="ChEBI" id="CHEBI:58359"/>
    </ligand>
</feature>
<keyword evidence="6 7" id="KW-0520">NAD</keyword>
<dbReference type="Gene3D" id="3.40.50.620">
    <property type="entry name" value="HUPs"/>
    <property type="match status" value="1"/>
</dbReference>
<evidence type="ECO:0000256" key="10">
    <source>
        <dbReference type="RuleBase" id="RU003811"/>
    </source>
</evidence>
<comment type="similarity">
    <text evidence="2 7 8">In the C-terminal section; belongs to the NAD synthetase family.</text>
</comment>
<comment type="similarity">
    <text evidence="10">Belongs to the NAD synthetase family.</text>
</comment>
<feature type="binding site" evidence="7">
    <location>
        <position position="413"/>
    </location>
    <ligand>
        <name>deamido-NAD(+)</name>
        <dbReference type="ChEBI" id="CHEBI:58437"/>
        <note>ligand shared between two neighboring subunits</note>
    </ligand>
</feature>
<dbReference type="GO" id="GO:0008795">
    <property type="term" value="F:NAD+ synthase activity"/>
    <property type="evidence" value="ECO:0007669"/>
    <property type="project" value="UniProtKB-UniRule"/>
</dbReference>
<dbReference type="GO" id="GO:0005737">
    <property type="term" value="C:cytoplasm"/>
    <property type="evidence" value="ECO:0007669"/>
    <property type="project" value="InterPro"/>
</dbReference>
<feature type="active site" description="Proton acceptor; for glutaminase activity" evidence="7">
    <location>
        <position position="49"/>
    </location>
</feature>
<feature type="binding site" evidence="7">
    <location>
        <position position="124"/>
    </location>
    <ligand>
        <name>L-glutamine</name>
        <dbReference type="ChEBI" id="CHEBI:58359"/>
    </ligand>
</feature>
<gene>
    <name evidence="7" type="primary">nadE</name>
    <name evidence="12" type="ORF">C4617_05235</name>
</gene>
<evidence type="ECO:0000259" key="11">
    <source>
        <dbReference type="PROSITE" id="PS50263"/>
    </source>
</evidence>
<accession>A0A2T4VWP3</accession>
<feature type="domain" description="CN hydrolase" evidence="11">
    <location>
        <begin position="9"/>
        <end position="252"/>
    </location>
</feature>
<comment type="pathway">
    <text evidence="1 7 8">Cofactor biosynthesis; NAD(+) biosynthesis; NAD(+) from deamido-NAD(+) (L-Gln route): step 1/1.</text>
</comment>
<keyword evidence="3 7" id="KW-0436">Ligase</keyword>
<dbReference type="GO" id="GO:0009435">
    <property type="term" value="P:NAD+ biosynthetic process"/>
    <property type="evidence" value="ECO:0007669"/>
    <property type="project" value="UniProtKB-UniRule"/>
</dbReference>
<dbReference type="PANTHER" id="PTHR23090:SF9">
    <property type="entry name" value="GLUTAMINE-DEPENDENT NAD(+) SYNTHETASE"/>
    <property type="match status" value="1"/>
</dbReference>
<comment type="catalytic activity">
    <reaction evidence="7 8">
        <text>deamido-NAD(+) + L-glutamine + ATP + H2O = L-glutamate + AMP + diphosphate + NAD(+) + H(+)</text>
        <dbReference type="Rhea" id="RHEA:24384"/>
        <dbReference type="ChEBI" id="CHEBI:15377"/>
        <dbReference type="ChEBI" id="CHEBI:15378"/>
        <dbReference type="ChEBI" id="CHEBI:29985"/>
        <dbReference type="ChEBI" id="CHEBI:30616"/>
        <dbReference type="ChEBI" id="CHEBI:33019"/>
        <dbReference type="ChEBI" id="CHEBI:57540"/>
        <dbReference type="ChEBI" id="CHEBI:58359"/>
        <dbReference type="ChEBI" id="CHEBI:58437"/>
        <dbReference type="ChEBI" id="CHEBI:456215"/>
        <dbReference type="EC" id="6.3.5.1"/>
    </reaction>
</comment>
<dbReference type="InterPro" id="IPR003694">
    <property type="entry name" value="NAD_synthase"/>
</dbReference>
<feature type="binding site" evidence="7">
    <location>
        <position position="532"/>
    </location>
    <ligand>
        <name>deamido-NAD(+)</name>
        <dbReference type="ChEBI" id="CHEBI:58437"/>
        <note>ligand shared between two neighboring subunits</note>
    </ligand>
</feature>
<dbReference type="InterPro" id="IPR036526">
    <property type="entry name" value="C-N_Hydrolase_sf"/>
</dbReference>
<dbReference type="CDD" id="cd07570">
    <property type="entry name" value="GAT_Gln-NAD-synth"/>
    <property type="match status" value="1"/>
</dbReference>
<dbReference type="UniPathway" id="UPA00253">
    <property type="reaction ID" value="UER00334"/>
</dbReference>
<dbReference type="GO" id="GO:0005524">
    <property type="term" value="F:ATP binding"/>
    <property type="evidence" value="ECO:0007669"/>
    <property type="project" value="UniProtKB-UniRule"/>
</dbReference>
<evidence type="ECO:0000313" key="13">
    <source>
        <dbReference type="Proteomes" id="UP000240811"/>
    </source>
</evidence>
<feature type="binding site" evidence="7">
    <location>
        <begin position="301"/>
        <end position="308"/>
    </location>
    <ligand>
        <name>ATP</name>
        <dbReference type="ChEBI" id="CHEBI:30616"/>
    </ligand>
</feature>
<dbReference type="PANTHER" id="PTHR23090">
    <property type="entry name" value="NH 3 /GLUTAMINE-DEPENDENT NAD + SYNTHETASE"/>
    <property type="match status" value="1"/>
</dbReference>
<keyword evidence="4 7" id="KW-0547">Nucleotide-binding</keyword>
<dbReference type="Pfam" id="PF00795">
    <property type="entry name" value="CN_hydrolase"/>
    <property type="match status" value="1"/>
</dbReference>
<organism evidence="12 13">
    <name type="scientific">Candidatus Liberibacter europaeus</name>
    <dbReference type="NCBI Taxonomy" id="744859"/>
    <lineage>
        <taxon>Bacteria</taxon>
        <taxon>Pseudomonadati</taxon>
        <taxon>Pseudomonadota</taxon>
        <taxon>Alphaproteobacteria</taxon>
        <taxon>Hyphomicrobiales</taxon>
        <taxon>Rhizobiaceae</taxon>
        <taxon>Liberibacter</taxon>
    </lineage>
</organism>
<evidence type="ECO:0000256" key="5">
    <source>
        <dbReference type="ARBA" id="ARBA00022840"/>
    </source>
</evidence>
<dbReference type="GO" id="GO:0004359">
    <property type="term" value="F:glutaminase activity"/>
    <property type="evidence" value="ECO:0007669"/>
    <property type="project" value="InterPro"/>
</dbReference>
<dbReference type="GO" id="GO:0003952">
    <property type="term" value="F:NAD+ synthase (glutamine-hydrolyzing) activity"/>
    <property type="evidence" value="ECO:0007669"/>
    <property type="project" value="UniProtKB-UniRule"/>
</dbReference>
<dbReference type="InterPro" id="IPR003010">
    <property type="entry name" value="C-N_Hydrolase"/>
</dbReference>
<reference evidence="13" key="1">
    <citation type="submission" date="2018-02" db="EMBL/GenBank/DDBJ databases">
        <title>Genome sequence of Candidatus Liberibacter europaeus.</title>
        <authorList>
            <person name="Frampton R.A."/>
            <person name="Thompson S.M."/>
            <person name="David C."/>
            <person name="Addison S.M."/>
            <person name="Smith G.R."/>
        </authorList>
    </citation>
    <scope>NUCLEOTIDE SEQUENCE [LARGE SCALE GENOMIC DNA]</scope>
</reference>
<evidence type="ECO:0000256" key="7">
    <source>
        <dbReference type="HAMAP-Rule" id="MF_02090"/>
    </source>
</evidence>
<dbReference type="AlphaFoldDB" id="A0A2T4VWP3"/>
<evidence type="ECO:0000256" key="2">
    <source>
        <dbReference type="ARBA" id="ARBA00007145"/>
    </source>
</evidence>
<dbReference type="HAMAP" id="MF_02090">
    <property type="entry name" value="NadE_glutamine_dep"/>
    <property type="match status" value="1"/>
</dbReference>
<dbReference type="NCBIfam" id="TIGR00552">
    <property type="entry name" value="nadE"/>
    <property type="match status" value="1"/>
</dbReference>
<sequence>MVYPLIKSIKIAIAQLNPTVGDIAGNIYKARHARIKATSQGADLILFTELFISGYPPEDLVFKTSFIQSCYDAIDTLRNDTHDNGAGIIIGFPRKDAEGVFNSVAILDAGNIIAIRDKINLPNYDEFHEKRTFVPGRVNDPIEFRNIKIGVIICEDLWKNSIICQHLKEKGAEIILTINASPYCRNKLKARHETVCKQISQINLPIIYSNQIGGQDELVFDGGSFCFNSNNKLALQMKQFEEQNIISKWIYKKKSGWYCTNNISKSIIYTHNKYEETDYSACVIGLRDYVRKNNFHKVIIGISGGIDSALCATMAVDALGKENVQTIMLPYIYTSKQSLEDAAACSKALDCQYDVLPIKDIVDNFYSIMSNFFKEKVTGIVAENIQSRIRSNILMTISNNSGAMLITTSNKSEISVGYGTLYGDMSGGFNPIKDIYKTQVYKLAHWRNSHCMSGGLGPFGKIIPIRILEKKPSAELRYDQCDQDSLPPYPILDDIIEQMVEYEASCRTIAKKEYSIEIINHIENLLYQSEYKRRQSVLGTKITSKSFGRDRLYPISNKFRDQ</sequence>
<evidence type="ECO:0000256" key="3">
    <source>
        <dbReference type="ARBA" id="ARBA00022598"/>
    </source>
</evidence>
<dbReference type="InterPro" id="IPR014445">
    <property type="entry name" value="Gln-dep_NAD_synthase"/>
</dbReference>
<evidence type="ECO:0000256" key="4">
    <source>
        <dbReference type="ARBA" id="ARBA00022741"/>
    </source>
</evidence>
<dbReference type="Gene3D" id="3.60.110.10">
    <property type="entry name" value="Carbon-nitrogen hydrolase"/>
    <property type="match status" value="1"/>
</dbReference>
<dbReference type="PIRSF" id="PIRSF006630">
    <property type="entry name" value="NADS_GAT"/>
    <property type="match status" value="1"/>
</dbReference>
<dbReference type="EC" id="6.3.5.1" evidence="7 8"/>